<evidence type="ECO:0000313" key="2">
    <source>
        <dbReference type="Proteomes" id="UP000004477"/>
    </source>
</evidence>
<accession>D1PB43</accession>
<dbReference type="Proteomes" id="UP000004477">
    <property type="component" value="Unassembled WGS sequence"/>
</dbReference>
<organism evidence="1 2">
    <name type="scientific">Segatella copri DSM 18205</name>
    <dbReference type="NCBI Taxonomy" id="537011"/>
    <lineage>
        <taxon>Bacteria</taxon>
        <taxon>Pseudomonadati</taxon>
        <taxon>Bacteroidota</taxon>
        <taxon>Bacteroidia</taxon>
        <taxon>Bacteroidales</taxon>
        <taxon>Prevotellaceae</taxon>
        <taxon>Segatella</taxon>
    </lineage>
</organism>
<dbReference type="CDD" id="cd04645">
    <property type="entry name" value="LbH_gamma_CA_like"/>
    <property type="match status" value="1"/>
</dbReference>
<dbReference type="EMBL" id="ACBX02000011">
    <property type="protein sequence ID" value="EFB36000.1"/>
    <property type="molecule type" value="Genomic_DNA"/>
</dbReference>
<dbReference type="Pfam" id="PF00132">
    <property type="entry name" value="Hexapep"/>
    <property type="match status" value="2"/>
</dbReference>
<name>D1PB43_9BACT</name>
<dbReference type="HOGENOM" id="CLU_064827_4_1_10"/>
<dbReference type="GO" id="GO:0016740">
    <property type="term" value="F:transferase activity"/>
    <property type="evidence" value="ECO:0007669"/>
    <property type="project" value="UniProtKB-KW"/>
</dbReference>
<dbReference type="AlphaFoldDB" id="D1PB43"/>
<comment type="caution">
    <text evidence="1">The sequence shown here is derived from an EMBL/GenBank/DDBJ whole genome shotgun (WGS) entry which is preliminary data.</text>
</comment>
<evidence type="ECO:0000313" key="1">
    <source>
        <dbReference type="EMBL" id="EFB36000.1"/>
    </source>
</evidence>
<dbReference type="PANTHER" id="PTHR13061">
    <property type="entry name" value="DYNACTIN SUBUNIT P25"/>
    <property type="match status" value="1"/>
</dbReference>
<proteinExistence type="predicted"/>
<dbReference type="SUPFAM" id="SSF51161">
    <property type="entry name" value="Trimeric LpxA-like enzymes"/>
    <property type="match status" value="1"/>
</dbReference>
<dbReference type="PaxDb" id="537011-PREVCOP_04419"/>
<keyword evidence="2" id="KW-1185">Reference proteome</keyword>
<protein>
    <submittedName>
        <fullName evidence="1">Bacterial transferase hexapeptide repeat protein</fullName>
    </submittedName>
</protein>
<dbReference type="Gene3D" id="2.160.10.10">
    <property type="entry name" value="Hexapeptide repeat proteins"/>
    <property type="match status" value="1"/>
</dbReference>
<sequence>MIPIFFATFAPKFKYIFNMAIIKTVEGKTPQWGKNCFIAENAVLTGDCILGDDCSIWYSAVLRSDVDAIRCGNRVNVQDCACIHQTGTMPCILEDDVSVGHGAIVHGATVRKGALIGMNATVLDKADIGEGAIIAAGAVVTHGTKVPAHEIWAGIPAKKVKACAPGQAEEFAKHYSGYIKDWYLKED</sequence>
<dbReference type="InterPro" id="IPR047324">
    <property type="entry name" value="LbH_gamma_CA-like"/>
</dbReference>
<keyword evidence="1" id="KW-0808">Transferase</keyword>
<dbReference type="STRING" id="537011.PREVCOP_04419"/>
<reference evidence="1" key="1">
    <citation type="submission" date="2009-11" db="EMBL/GenBank/DDBJ databases">
        <authorList>
            <person name="Weinstock G."/>
            <person name="Sodergren E."/>
            <person name="Clifton S."/>
            <person name="Fulton L."/>
            <person name="Fulton B."/>
            <person name="Courtney L."/>
            <person name="Fronick C."/>
            <person name="Harrison M."/>
            <person name="Strong C."/>
            <person name="Farmer C."/>
            <person name="Delahaunty K."/>
            <person name="Markovic C."/>
            <person name="Hall O."/>
            <person name="Minx P."/>
            <person name="Tomlinson C."/>
            <person name="Mitreva M."/>
            <person name="Nelson J."/>
            <person name="Hou S."/>
            <person name="Wollam A."/>
            <person name="Pepin K.H."/>
            <person name="Johnson M."/>
            <person name="Bhonagiri V."/>
            <person name="Nash W.E."/>
            <person name="Warren W."/>
            <person name="Chinwalla A."/>
            <person name="Mardis E.R."/>
            <person name="Wilson R.K."/>
        </authorList>
    </citation>
    <scope>NUCLEOTIDE SEQUENCE [LARGE SCALE GENOMIC DNA]</scope>
    <source>
        <strain evidence="1">DSM 18205</strain>
    </source>
</reference>
<dbReference type="InterPro" id="IPR011004">
    <property type="entry name" value="Trimer_LpxA-like_sf"/>
</dbReference>
<gene>
    <name evidence="1" type="ORF">PREVCOP_04419</name>
</gene>
<dbReference type="PANTHER" id="PTHR13061:SF29">
    <property type="entry name" value="GAMMA CARBONIC ANHYDRASE-LIKE 1, MITOCHONDRIAL-RELATED"/>
    <property type="match status" value="1"/>
</dbReference>
<dbReference type="InterPro" id="IPR050484">
    <property type="entry name" value="Transf_Hexapept/Carb_Anhydrase"/>
</dbReference>
<dbReference type="InterPro" id="IPR001451">
    <property type="entry name" value="Hexapep"/>
</dbReference>